<reference evidence="2 3" key="1">
    <citation type="journal article" date="2007" name="Nature">
        <title>Evolution of genes and genomes on the Drosophila phylogeny.</title>
        <authorList>
            <consortium name="Drosophila 12 Genomes Consortium"/>
            <person name="Clark A.G."/>
            <person name="Eisen M.B."/>
            <person name="Smith D.R."/>
            <person name="Bergman C.M."/>
            <person name="Oliver B."/>
            <person name="Markow T.A."/>
            <person name="Kaufman T.C."/>
            <person name="Kellis M."/>
            <person name="Gelbart W."/>
            <person name="Iyer V.N."/>
            <person name="Pollard D.A."/>
            <person name="Sackton T.B."/>
            <person name="Larracuente A.M."/>
            <person name="Singh N.D."/>
            <person name="Abad J.P."/>
            <person name="Abt D.N."/>
            <person name="Adryan B."/>
            <person name="Aguade M."/>
            <person name="Akashi H."/>
            <person name="Anderson W.W."/>
            <person name="Aquadro C.F."/>
            <person name="Ardell D.H."/>
            <person name="Arguello R."/>
            <person name="Artieri C.G."/>
            <person name="Barbash D.A."/>
            <person name="Barker D."/>
            <person name="Barsanti P."/>
            <person name="Batterham P."/>
            <person name="Batzoglou S."/>
            <person name="Begun D."/>
            <person name="Bhutkar A."/>
            <person name="Blanco E."/>
            <person name="Bosak S.A."/>
            <person name="Bradley R.K."/>
            <person name="Brand A.D."/>
            <person name="Brent M.R."/>
            <person name="Brooks A.N."/>
            <person name="Brown R.H."/>
            <person name="Butlin R.K."/>
            <person name="Caggese C."/>
            <person name="Calvi B.R."/>
            <person name="Bernardo de Carvalho A."/>
            <person name="Caspi A."/>
            <person name="Castrezana S."/>
            <person name="Celniker S.E."/>
            <person name="Chang J.L."/>
            <person name="Chapple C."/>
            <person name="Chatterji S."/>
            <person name="Chinwalla A."/>
            <person name="Civetta A."/>
            <person name="Clifton S.W."/>
            <person name="Comeron J.M."/>
            <person name="Costello J.C."/>
            <person name="Coyne J.A."/>
            <person name="Daub J."/>
            <person name="David R.G."/>
            <person name="Delcher A.L."/>
            <person name="Delehaunty K."/>
            <person name="Do C.B."/>
            <person name="Ebling H."/>
            <person name="Edwards K."/>
            <person name="Eickbush T."/>
            <person name="Evans J.D."/>
            <person name="Filipski A."/>
            <person name="Findeiss S."/>
            <person name="Freyhult E."/>
            <person name="Fulton L."/>
            <person name="Fulton R."/>
            <person name="Garcia A.C."/>
            <person name="Gardiner A."/>
            <person name="Garfield D.A."/>
            <person name="Garvin B.E."/>
            <person name="Gibson G."/>
            <person name="Gilbert D."/>
            <person name="Gnerre S."/>
            <person name="Godfrey J."/>
            <person name="Good R."/>
            <person name="Gotea V."/>
            <person name="Gravely B."/>
            <person name="Greenberg A.J."/>
            <person name="Griffiths-Jones S."/>
            <person name="Gross S."/>
            <person name="Guigo R."/>
            <person name="Gustafson E.A."/>
            <person name="Haerty W."/>
            <person name="Hahn M.W."/>
            <person name="Halligan D.L."/>
            <person name="Halpern A.L."/>
            <person name="Halter G.M."/>
            <person name="Han M.V."/>
            <person name="Heger A."/>
            <person name="Hillier L."/>
            <person name="Hinrichs A.S."/>
            <person name="Holmes I."/>
            <person name="Hoskins R.A."/>
            <person name="Hubisz M.J."/>
            <person name="Hultmark D."/>
            <person name="Huntley M.A."/>
            <person name="Jaffe D.B."/>
            <person name="Jagadeeshan S."/>
            <person name="Jeck W.R."/>
            <person name="Johnson J."/>
            <person name="Jones C.D."/>
            <person name="Jordan W.C."/>
            <person name="Karpen G.H."/>
            <person name="Kataoka E."/>
            <person name="Keightley P.D."/>
            <person name="Kheradpour P."/>
            <person name="Kirkness E.F."/>
            <person name="Koerich L.B."/>
            <person name="Kristiansen K."/>
            <person name="Kudrna D."/>
            <person name="Kulathinal R.J."/>
            <person name="Kumar S."/>
            <person name="Kwok R."/>
            <person name="Lander E."/>
            <person name="Langley C.H."/>
            <person name="Lapoint R."/>
            <person name="Lazzaro B.P."/>
            <person name="Lee S.J."/>
            <person name="Levesque L."/>
            <person name="Li R."/>
            <person name="Lin C.F."/>
            <person name="Lin M.F."/>
            <person name="Lindblad-Toh K."/>
            <person name="Llopart A."/>
            <person name="Long M."/>
            <person name="Low L."/>
            <person name="Lozovsky E."/>
            <person name="Lu J."/>
            <person name="Luo M."/>
            <person name="Machado C.A."/>
            <person name="Makalowski W."/>
            <person name="Marzo M."/>
            <person name="Matsuda M."/>
            <person name="Matzkin L."/>
            <person name="McAllister B."/>
            <person name="McBride C.S."/>
            <person name="McKernan B."/>
            <person name="McKernan K."/>
            <person name="Mendez-Lago M."/>
            <person name="Minx P."/>
            <person name="Mollenhauer M.U."/>
            <person name="Montooth K."/>
            <person name="Mount S.M."/>
            <person name="Mu X."/>
            <person name="Myers E."/>
            <person name="Negre B."/>
            <person name="Newfeld S."/>
            <person name="Nielsen R."/>
            <person name="Noor M.A."/>
            <person name="O'Grady P."/>
            <person name="Pachter L."/>
            <person name="Papaceit M."/>
            <person name="Parisi M.J."/>
            <person name="Parisi M."/>
            <person name="Parts L."/>
            <person name="Pedersen J.S."/>
            <person name="Pesole G."/>
            <person name="Phillippy A.M."/>
            <person name="Ponting C.P."/>
            <person name="Pop M."/>
            <person name="Porcelli D."/>
            <person name="Powell J.R."/>
            <person name="Prohaska S."/>
            <person name="Pruitt K."/>
            <person name="Puig M."/>
            <person name="Quesneville H."/>
            <person name="Ram K.R."/>
            <person name="Rand D."/>
            <person name="Rasmussen M.D."/>
            <person name="Reed L.K."/>
            <person name="Reenan R."/>
            <person name="Reily A."/>
            <person name="Remington K.A."/>
            <person name="Rieger T.T."/>
            <person name="Ritchie M.G."/>
            <person name="Robin C."/>
            <person name="Rogers Y.H."/>
            <person name="Rohde C."/>
            <person name="Rozas J."/>
            <person name="Rubenfield M.J."/>
            <person name="Ruiz A."/>
            <person name="Russo S."/>
            <person name="Salzberg S.L."/>
            <person name="Sanchez-Gracia A."/>
            <person name="Saranga D.J."/>
            <person name="Sato H."/>
            <person name="Schaeffer S.W."/>
            <person name="Schatz M.C."/>
            <person name="Schlenke T."/>
            <person name="Schwartz R."/>
            <person name="Segarra C."/>
            <person name="Singh R.S."/>
            <person name="Sirot L."/>
            <person name="Sirota M."/>
            <person name="Sisneros N.B."/>
            <person name="Smith C.D."/>
            <person name="Smith T.F."/>
            <person name="Spieth J."/>
            <person name="Stage D.E."/>
            <person name="Stark A."/>
            <person name="Stephan W."/>
            <person name="Strausberg R.L."/>
            <person name="Strempel S."/>
            <person name="Sturgill D."/>
            <person name="Sutton G."/>
            <person name="Sutton G.G."/>
            <person name="Tao W."/>
            <person name="Teichmann S."/>
            <person name="Tobari Y.N."/>
            <person name="Tomimura Y."/>
            <person name="Tsolas J.M."/>
            <person name="Valente V.L."/>
            <person name="Venter E."/>
            <person name="Venter J.C."/>
            <person name="Vicario S."/>
            <person name="Vieira F.G."/>
            <person name="Vilella A.J."/>
            <person name="Villasante A."/>
            <person name="Walenz B."/>
            <person name="Wang J."/>
            <person name="Wasserman M."/>
            <person name="Watts T."/>
            <person name="Wilson D."/>
            <person name="Wilson R.K."/>
            <person name="Wing R.A."/>
            <person name="Wolfner M.F."/>
            <person name="Wong A."/>
            <person name="Wong G.K."/>
            <person name="Wu C.I."/>
            <person name="Wu G."/>
            <person name="Yamamoto D."/>
            <person name="Yang H.P."/>
            <person name="Yang S.P."/>
            <person name="Yorke J.A."/>
            <person name="Yoshida K."/>
            <person name="Zdobnov E."/>
            <person name="Zhang P."/>
            <person name="Zhang Y."/>
            <person name="Zimin A.V."/>
            <person name="Baldwin J."/>
            <person name="Abdouelleil A."/>
            <person name="Abdulkadir J."/>
            <person name="Abebe A."/>
            <person name="Abera B."/>
            <person name="Abreu J."/>
            <person name="Acer S.C."/>
            <person name="Aftuck L."/>
            <person name="Alexander A."/>
            <person name="An P."/>
            <person name="Anderson E."/>
            <person name="Anderson S."/>
            <person name="Arachi H."/>
            <person name="Azer M."/>
            <person name="Bachantsang P."/>
            <person name="Barry A."/>
            <person name="Bayul T."/>
            <person name="Berlin A."/>
            <person name="Bessette D."/>
            <person name="Bloom T."/>
            <person name="Blye J."/>
            <person name="Boguslavskiy L."/>
            <person name="Bonnet C."/>
            <person name="Boukhgalter B."/>
            <person name="Bourzgui I."/>
            <person name="Brown A."/>
            <person name="Cahill P."/>
            <person name="Channer S."/>
            <person name="Cheshatsang Y."/>
            <person name="Chuda L."/>
            <person name="Citroen M."/>
            <person name="Collymore A."/>
            <person name="Cooke P."/>
            <person name="Costello M."/>
            <person name="D'Aco K."/>
            <person name="Daza R."/>
            <person name="De Haan G."/>
            <person name="DeGray S."/>
            <person name="DeMaso C."/>
            <person name="Dhargay N."/>
            <person name="Dooley K."/>
            <person name="Dooley E."/>
            <person name="Doricent M."/>
            <person name="Dorje P."/>
            <person name="Dorjee K."/>
            <person name="Dupes A."/>
            <person name="Elong R."/>
            <person name="Falk J."/>
            <person name="Farina A."/>
            <person name="Faro S."/>
            <person name="Ferguson D."/>
            <person name="Fisher S."/>
            <person name="Foley C.D."/>
            <person name="Franke A."/>
            <person name="Friedrich D."/>
            <person name="Gadbois L."/>
            <person name="Gearin G."/>
            <person name="Gearin C.R."/>
            <person name="Giannoukos G."/>
            <person name="Goode T."/>
            <person name="Graham J."/>
            <person name="Grandbois E."/>
            <person name="Grewal S."/>
            <person name="Gyaltsen K."/>
            <person name="Hafez N."/>
            <person name="Hagos B."/>
            <person name="Hall J."/>
            <person name="Henson C."/>
            <person name="Hollinger A."/>
            <person name="Honan T."/>
            <person name="Huard M.D."/>
            <person name="Hughes L."/>
            <person name="Hurhula B."/>
            <person name="Husby M.E."/>
            <person name="Kamat A."/>
            <person name="Kanga B."/>
            <person name="Kashin S."/>
            <person name="Khazanovich D."/>
            <person name="Kisner P."/>
            <person name="Lance K."/>
            <person name="Lara M."/>
            <person name="Lee W."/>
            <person name="Lennon N."/>
            <person name="Letendre F."/>
            <person name="LeVine R."/>
            <person name="Lipovsky A."/>
            <person name="Liu X."/>
            <person name="Liu J."/>
            <person name="Liu S."/>
            <person name="Lokyitsang T."/>
            <person name="Lokyitsang Y."/>
            <person name="Lubonja R."/>
            <person name="Lui A."/>
            <person name="MacDonald P."/>
            <person name="Magnisalis V."/>
            <person name="Maru K."/>
            <person name="Matthews C."/>
            <person name="McCusker W."/>
            <person name="McDonough S."/>
            <person name="Mehta T."/>
            <person name="Meldrim J."/>
            <person name="Meneus L."/>
            <person name="Mihai O."/>
            <person name="Mihalev A."/>
            <person name="Mihova T."/>
            <person name="Mittelman R."/>
            <person name="Mlenga V."/>
            <person name="Montmayeur A."/>
            <person name="Mulrain L."/>
            <person name="Navidi A."/>
            <person name="Naylor J."/>
            <person name="Negash T."/>
            <person name="Nguyen T."/>
            <person name="Nguyen N."/>
            <person name="Nicol R."/>
            <person name="Norbu C."/>
            <person name="Norbu N."/>
            <person name="Novod N."/>
            <person name="O'Neill B."/>
            <person name="Osman S."/>
            <person name="Markiewicz E."/>
            <person name="Oyono O.L."/>
            <person name="Patti C."/>
            <person name="Phunkhang P."/>
            <person name="Pierre F."/>
            <person name="Priest M."/>
            <person name="Raghuraman S."/>
            <person name="Rege F."/>
            <person name="Reyes R."/>
            <person name="Rise C."/>
            <person name="Rogov P."/>
            <person name="Ross K."/>
            <person name="Ryan E."/>
            <person name="Settipalli S."/>
            <person name="Shea T."/>
            <person name="Sherpa N."/>
            <person name="Shi L."/>
            <person name="Shih D."/>
            <person name="Sparrow T."/>
            <person name="Spaulding J."/>
            <person name="Stalker J."/>
            <person name="Stange-Thomann N."/>
            <person name="Stavropoulos S."/>
            <person name="Stone C."/>
            <person name="Strader C."/>
            <person name="Tesfaye S."/>
            <person name="Thomson T."/>
            <person name="Thoulutsang Y."/>
            <person name="Thoulutsang D."/>
            <person name="Topham K."/>
            <person name="Topping I."/>
            <person name="Tsamla T."/>
            <person name="Vassiliev H."/>
            <person name="Vo A."/>
            <person name="Wangchuk T."/>
            <person name="Wangdi T."/>
            <person name="Weiand M."/>
            <person name="Wilkinson J."/>
            <person name="Wilson A."/>
            <person name="Yadav S."/>
            <person name="Young G."/>
            <person name="Yu Q."/>
            <person name="Zembek L."/>
            <person name="Zhong D."/>
            <person name="Zimmer A."/>
            <person name="Zwirko Z."/>
            <person name="Jaffe D.B."/>
            <person name="Alvarez P."/>
            <person name="Brockman W."/>
            <person name="Butler J."/>
            <person name="Chin C."/>
            <person name="Gnerre S."/>
            <person name="Grabherr M."/>
            <person name="Kleber M."/>
            <person name="Mauceli E."/>
            <person name="MacCallum I."/>
        </authorList>
    </citation>
    <scope>NUCLEOTIDE SEQUENCE [LARGE SCALE GENOMIC DNA]</scope>
    <source>
        <strain evidence="3">white501</strain>
    </source>
</reference>
<feature type="compositionally biased region" description="Low complexity" evidence="1">
    <location>
        <begin position="79"/>
        <end position="107"/>
    </location>
</feature>
<evidence type="ECO:0000313" key="2">
    <source>
        <dbReference type="EMBL" id="EDX16873.1"/>
    </source>
</evidence>
<feature type="region of interest" description="Disordered" evidence="1">
    <location>
        <begin position="228"/>
        <end position="259"/>
    </location>
</feature>
<dbReference type="PhylomeDB" id="B4R319"/>
<feature type="region of interest" description="Disordered" evidence="1">
    <location>
        <begin position="273"/>
        <end position="292"/>
    </location>
</feature>
<gene>
    <name evidence="2" type="primary">Dsim\GD16407</name>
    <name evidence="2" type="ORF">Dsim_GD16407</name>
</gene>
<feature type="compositionally biased region" description="Basic residues" evidence="1">
    <location>
        <begin position="528"/>
        <end position="537"/>
    </location>
</feature>
<feature type="compositionally biased region" description="Basic residues" evidence="1">
    <location>
        <begin position="444"/>
        <end position="456"/>
    </location>
</feature>
<keyword evidence="3" id="KW-1185">Reference proteome</keyword>
<evidence type="ECO:0000313" key="3">
    <source>
        <dbReference type="Proteomes" id="UP000000304"/>
    </source>
</evidence>
<dbReference type="OrthoDB" id="308383at2759"/>
<dbReference type="STRING" id="7240.B4R319"/>
<accession>B4R319</accession>
<dbReference type="EMBL" id="CM000366">
    <property type="protein sequence ID" value="EDX16873.1"/>
    <property type="molecule type" value="Genomic_DNA"/>
</dbReference>
<name>B4R319_DROSI</name>
<dbReference type="OMA" id="STYKARH"/>
<feature type="region of interest" description="Disordered" evidence="1">
    <location>
        <begin position="76"/>
        <end position="107"/>
    </location>
</feature>
<feature type="region of interest" description="Disordered" evidence="1">
    <location>
        <begin position="425"/>
        <end position="470"/>
    </location>
</feature>
<proteinExistence type="predicted"/>
<organism evidence="2 3">
    <name type="scientific">Drosophila simulans</name>
    <name type="common">Fruit fly</name>
    <dbReference type="NCBI Taxonomy" id="7240"/>
    <lineage>
        <taxon>Eukaryota</taxon>
        <taxon>Metazoa</taxon>
        <taxon>Ecdysozoa</taxon>
        <taxon>Arthropoda</taxon>
        <taxon>Hexapoda</taxon>
        <taxon>Insecta</taxon>
        <taxon>Pterygota</taxon>
        <taxon>Neoptera</taxon>
        <taxon>Endopterygota</taxon>
        <taxon>Diptera</taxon>
        <taxon>Brachycera</taxon>
        <taxon>Muscomorpha</taxon>
        <taxon>Ephydroidea</taxon>
        <taxon>Drosophilidae</taxon>
        <taxon>Drosophila</taxon>
        <taxon>Sophophora</taxon>
    </lineage>
</organism>
<feature type="region of interest" description="Disordered" evidence="1">
    <location>
        <begin position="515"/>
        <end position="537"/>
    </location>
</feature>
<dbReference type="AlphaFoldDB" id="B4R319"/>
<dbReference type="HOGENOM" id="CLU_022681_0_0_1"/>
<protein>
    <submittedName>
        <fullName evidence="2">GD16407</fullName>
    </submittedName>
</protein>
<evidence type="ECO:0000256" key="1">
    <source>
        <dbReference type="SAM" id="MobiDB-lite"/>
    </source>
</evidence>
<sequence>MNNQRSAAEDNALLKQLLQNNSSSHSLNQISITSAHVGSASASAPLSARKVINVRAPSMGKVRSLEDQLARPVIPPVPTATQAAGSSSSSGSVATSTTTTTVASGGSSQQVAIASATALPVTAVAITTPGQQQQLHQPQQLHSSPHQVKQTVQIVSKETSFISGPVAAKTLVTEATSKPAELLPPPPYEMATAPISNVTISISTKQAAPKELQMKPKAVAISLPMEQGEEPLPEQAEPPPHSEQGATVAGVAPHSGGSLVSAQWTNNHLEGGVATTKIPFKPGEPQKRKLPMHPQLDEKQLQQQAEIPISTSLPTTPTGQGTPDKVQLISAIATYVKKSGVPNEAQPIQNQSQGQVQMQAQMQATMQGHLSGQMSGQISGHAAGQIPAQMHLQVQHQLHMAVHPQQQQLHQNQQQNATIPLPVTGQGVVPIPVPTMETKAGDQRKRRKREVQKPRRTNLNAGQAGGALKDLTGPLPAGAMVQLAECRRGPSTYKARHQGAGHVITSTGQWVTLGGVGASSGANSSPMVKKRVRKFSK</sequence>
<dbReference type="Proteomes" id="UP000000304">
    <property type="component" value="Chromosome X"/>
</dbReference>